<gene>
    <name evidence="3" type="ORF">Poly59_60590</name>
</gene>
<evidence type="ECO:0000256" key="2">
    <source>
        <dbReference type="SAM" id="Phobius"/>
    </source>
</evidence>
<feature type="transmembrane region" description="Helical" evidence="2">
    <location>
        <begin position="80"/>
        <end position="100"/>
    </location>
</feature>
<dbReference type="PANTHER" id="PTHR13318">
    <property type="entry name" value="PARTNER OF PAIRED, ISOFORM B-RELATED"/>
    <property type="match status" value="1"/>
</dbReference>
<dbReference type="Proteomes" id="UP000317977">
    <property type="component" value="Unassembled WGS sequence"/>
</dbReference>
<sequence>MANNENAADSAQPDADRPASDDIDTGDVAPLPSGTPGQAGVPNKVSEPADPEAANAEDSADEPALLITVEKQAIARRRKMILLASLLAVALVGILIWTSMGRGDSDDESKLAIAPAILFDDLCEKVLADPELSKVHVTEFEVDDSMVEKLAPLELVKTVIFDKGAVTDAAMPTIAALPQLQQLRLRLSPITDEGFRELSKSPTLMFLNLPQCECTSEGIKSLASMPRLRSLRVGSPHLTNESAREIAKIKTLRTIHLIKVPITDEGLKLLAEMPQLESLYLDDSSITEAGWAWLFDHHGNLHVHINQDHHDRDPQKHKHHSD</sequence>
<dbReference type="GO" id="GO:0019005">
    <property type="term" value="C:SCF ubiquitin ligase complex"/>
    <property type="evidence" value="ECO:0007669"/>
    <property type="project" value="TreeGrafter"/>
</dbReference>
<dbReference type="PANTHER" id="PTHR13318:SF190">
    <property type="entry name" value="PARTNER OF PAIRED, ISOFORM B"/>
    <property type="match status" value="1"/>
</dbReference>
<organism evidence="3 4">
    <name type="scientific">Rubripirellula reticaptiva</name>
    <dbReference type="NCBI Taxonomy" id="2528013"/>
    <lineage>
        <taxon>Bacteria</taxon>
        <taxon>Pseudomonadati</taxon>
        <taxon>Planctomycetota</taxon>
        <taxon>Planctomycetia</taxon>
        <taxon>Pirellulales</taxon>
        <taxon>Pirellulaceae</taxon>
        <taxon>Rubripirellula</taxon>
    </lineage>
</organism>
<evidence type="ECO:0000313" key="3">
    <source>
        <dbReference type="EMBL" id="TWU47085.1"/>
    </source>
</evidence>
<dbReference type="AlphaFoldDB" id="A0A5C6EEZ7"/>
<dbReference type="OrthoDB" id="232968at2"/>
<protein>
    <submittedName>
        <fullName evidence="3">Leucine Rich repeats (2 copies)</fullName>
    </submittedName>
</protein>
<comment type="caution">
    <text evidence="3">The sequence shown here is derived from an EMBL/GenBank/DDBJ whole genome shotgun (WGS) entry which is preliminary data.</text>
</comment>
<dbReference type="RefSeq" id="WP_146537477.1">
    <property type="nucleotide sequence ID" value="NZ_SJPX01000006.1"/>
</dbReference>
<proteinExistence type="predicted"/>
<dbReference type="SUPFAM" id="SSF52047">
    <property type="entry name" value="RNI-like"/>
    <property type="match status" value="1"/>
</dbReference>
<keyword evidence="2" id="KW-1133">Transmembrane helix</keyword>
<feature type="region of interest" description="Disordered" evidence="1">
    <location>
        <begin position="1"/>
        <end position="59"/>
    </location>
</feature>
<dbReference type="InterPro" id="IPR032675">
    <property type="entry name" value="LRR_dom_sf"/>
</dbReference>
<dbReference type="Gene3D" id="3.80.10.10">
    <property type="entry name" value="Ribonuclease Inhibitor"/>
    <property type="match status" value="1"/>
</dbReference>
<name>A0A5C6EEZ7_9BACT</name>
<accession>A0A5C6EEZ7</accession>
<evidence type="ECO:0000313" key="4">
    <source>
        <dbReference type="Proteomes" id="UP000317977"/>
    </source>
</evidence>
<keyword evidence="2" id="KW-0812">Transmembrane</keyword>
<dbReference type="EMBL" id="SJPX01000006">
    <property type="protein sequence ID" value="TWU47085.1"/>
    <property type="molecule type" value="Genomic_DNA"/>
</dbReference>
<reference evidence="3 4" key="1">
    <citation type="submission" date="2019-02" db="EMBL/GenBank/DDBJ databases">
        <title>Deep-cultivation of Planctomycetes and their phenomic and genomic characterization uncovers novel biology.</title>
        <authorList>
            <person name="Wiegand S."/>
            <person name="Jogler M."/>
            <person name="Boedeker C."/>
            <person name="Pinto D."/>
            <person name="Vollmers J."/>
            <person name="Rivas-Marin E."/>
            <person name="Kohn T."/>
            <person name="Peeters S.H."/>
            <person name="Heuer A."/>
            <person name="Rast P."/>
            <person name="Oberbeckmann S."/>
            <person name="Bunk B."/>
            <person name="Jeske O."/>
            <person name="Meyerdierks A."/>
            <person name="Storesund J.E."/>
            <person name="Kallscheuer N."/>
            <person name="Luecker S."/>
            <person name="Lage O.M."/>
            <person name="Pohl T."/>
            <person name="Merkel B.J."/>
            <person name="Hornburger P."/>
            <person name="Mueller R.-W."/>
            <person name="Bruemmer F."/>
            <person name="Labrenz M."/>
            <person name="Spormann A.M."/>
            <person name="Op Den Camp H."/>
            <person name="Overmann J."/>
            <person name="Amann R."/>
            <person name="Jetten M.S.M."/>
            <person name="Mascher T."/>
            <person name="Medema M.H."/>
            <person name="Devos D.P."/>
            <person name="Kaster A.-K."/>
            <person name="Ovreas L."/>
            <person name="Rohde M."/>
            <person name="Galperin M.Y."/>
            <person name="Jogler C."/>
        </authorList>
    </citation>
    <scope>NUCLEOTIDE SEQUENCE [LARGE SCALE GENOMIC DNA]</scope>
    <source>
        <strain evidence="3 4">Poly59</strain>
    </source>
</reference>
<feature type="compositionally biased region" description="Low complexity" evidence="1">
    <location>
        <begin position="46"/>
        <end position="57"/>
    </location>
</feature>
<keyword evidence="4" id="KW-1185">Reference proteome</keyword>
<keyword evidence="2" id="KW-0472">Membrane</keyword>
<dbReference type="GO" id="GO:0031146">
    <property type="term" value="P:SCF-dependent proteasomal ubiquitin-dependent protein catabolic process"/>
    <property type="evidence" value="ECO:0007669"/>
    <property type="project" value="TreeGrafter"/>
</dbReference>
<evidence type="ECO:0000256" key="1">
    <source>
        <dbReference type="SAM" id="MobiDB-lite"/>
    </source>
</evidence>